<keyword evidence="1" id="KW-1133">Transmembrane helix</keyword>
<accession>A0A0F7L529</accession>
<sequence>MVVHVLLQLKNRRELVSSLQFPPRNVTSLVMPELGFCFVLGKICLPYIWFID</sequence>
<protein>
    <submittedName>
        <fullName evidence="2">Uncharacterized protein</fullName>
    </submittedName>
</protein>
<dbReference type="EMBL" id="KR029588">
    <property type="protein sequence ID" value="AKH47035.1"/>
    <property type="molecule type" value="Genomic_DNA"/>
</dbReference>
<reference evidence="2" key="1">
    <citation type="journal article" date="2015" name="Front. Microbiol.">
        <title>Combining genomic sequencing methods to explore viral diversity and reveal potential virus-host interactions.</title>
        <authorList>
            <person name="Chow C.E."/>
            <person name="Winget D.M."/>
            <person name="White R.A.III."/>
            <person name="Hallam S.J."/>
            <person name="Suttle C.A."/>
        </authorList>
    </citation>
    <scope>NUCLEOTIDE SEQUENCE</scope>
    <source>
        <strain evidence="2">Anoxic2_4</strain>
    </source>
</reference>
<evidence type="ECO:0000313" key="2">
    <source>
        <dbReference type="EMBL" id="AKH47035.1"/>
    </source>
</evidence>
<keyword evidence="1" id="KW-0472">Membrane</keyword>
<proteinExistence type="predicted"/>
<keyword evidence="1" id="KW-0812">Transmembrane</keyword>
<reference evidence="2" key="2">
    <citation type="submission" date="2015-03" db="EMBL/GenBank/DDBJ databases">
        <authorList>
            <person name="Chow C.-E.T."/>
            <person name="Winget D.M."/>
            <person name="White R.A.III."/>
            <person name="Hallam S.J."/>
            <person name="Suttle C.A."/>
        </authorList>
    </citation>
    <scope>NUCLEOTIDE SEQUENCE</scope>
    <source>
        <strain evidence="2">Anoxic2_4</strain>
    </source>
</reference>
<feature type="transmembrane region" description="Helical" evidence="1">
    <location>
        <begin position="29"/>
        <end position="50"/>
    </location>
</feature>
<organism evidence="2">
    <name type="scientific">uncultured marine virus</name>
    <dbReference type="NCBI Taxonomy" id="186617"/>
    <lineage>
        <taxon>Viruses</taxon>
        <taxon>environmental samples</taxon>
    </lineage>
</organism>
<evidence type="ECO:0000256" key="1">
    <source>
        <dbReference type="SAM" id="Phobius"/>
    </source>
</evidence>
<name>A0A0F7L529_9VIRU</name>